<keyword evidence="3" id="KW-1185">Reference proteome</keyword>
<proteinExistence type="predicted"/>
<dbReference type="AlphaFoldDB" id="A0A7W7ILB4"/>
<reference evidence="2 3" key="1">
    <citation type="submission" date="2020-08" db="EMBL/GenBank/DDBJ databases">
        <title>Functional genomics of gut bacteria from endangered species of beetles.</title>
        <authorList>
            <person name="Carlos-Shanley C."/>
        </authorList>
    </citation>
    <scope>NUCLEOTIDE SEQUENCE [LARGE SCALE GENOMIC DNA]</scope>
    <source>
        <strain evidence="2 3">S00123</strain>
    </source>
</reference>
<name>A0A7W7ILB4_9CAUL</name>
<feature type="region of interest" description="Disordered" evidence="1">
    <location>
        <begin position="1"/>
        <end position="28"/>
    </location>
</feature>
<gene>
    <name evidence="2" type="ORF">HNP32_000001</name>
</gene>
<evidence type="ECO:0000256" key="1">
    <source>
        <dbReference type="SAM" id="MobiDB-lite"/>
    </source>
</evidence>
<comment type="caution">
    <text evidence="2">The sequence shown here is derived from an EMBL/GenBank/DDBJ whole genome shotgun (WGS) entry which is preliminary data.</text>
</comment>
<dbReference type="EMBL" id="JACHKY010000001">
    <property type="protein sequence ID" value="MBB4796287.1"/>
    <property type="molecule type" value="Genomic_DNA"/>
</dbReference>
<evidence type="ECO:0000313" key="3">
    <source>
        <dbReference type="Proteomes" id="UP000539957"/>
    </source>
</evidence>
<accession>A0A7W7ILB4</accession>
<dbReference type="Proteomes" id="UP000539957">
    <property type="component" value="Unassembled WGS sequence"/>
</dbReference>
<sequence length="28" mass="2810">MANRAIDAAAASQPVAEVEGARAKSEPV</sequence>
<feature type="compositionally biased region" description="Basic and acidic residues" evidence="1">
    <location>
        <begin position="19"/>
        <end position="28"/>
    </location>
</feature>
<protein>
    <submittedName>
        <fullName evidence="2">Uncharacterized protein</fullName>
    </submittedName>
</protein>
<evidence type="ECO:0000313" key="2">
    <source>
        <dbReference type="EMBL" id="MBB4796287.1"/>
    </source>
</evidence>
<organism evidence="2 3">
    <name type="scientific">Brevundimonas bullata</name>
    <dbReference type="NCBI Taxonomy" id="13160"/>
    <lineage>
        <taxon>Bacteria</taxon>
        <taxon>Pseudomonadati</taxon>
        <taxon>Pseudomonadota</taxon>
        <taxon>Alphaproteobacteria</taxon>
        <taxon>Caulobacterales</taxon>
        <taxon>Caulobacteraceae</taxon>
        <taxon>Brevundimonas</taxon>
    </lineage>
</organism>